<dbReference type="EMBL" id="CM010715">
    <property type="protein sequence ID" value="RZC45507.1"/>
    <property type="molecule type" value="Genomic_DNA"/>
</dbReference>
<dbReference type="PROSITE" id="PS51375">
    <property type="entry name" value="PPR"/>
    <property type="match status" value="1"/>
</dbReference>
<dbReference type="Pfam" id="PF13041">
    <property type="entry name" value="PPR_2"/>
    <property type="match status" value="1"/>
</dbReference>
<dbReference type="PANTHER" id="PTHR47913">
    <property type="entry name" value="OS01G0167750 PROTEIN"/>
    <property type="match status" value="1"/>
</dbReference>
<dbReference type="AlphaFoldDB" id="A0A4Y7I993"/>
<evidence type="ECO:0000256" key="2">
    <source>
        <dbReference type="PROSITE-ProRule" id="PRU00708"/>
    </source>
</evidence>
<organism evidence="3 4">
    <name type="scientific">Papaver somniferum</name>
    <name type="common">Opium poppy</name>
    <dbReference type="NCBI Taxonomy" id="3469"/>
    <lineage>
        <taxon>Eukaryota</taxon>
        <taxon>Viridiplantae</taxon>
        <taxon>Streptophyta</taxon>
        <taxon>Embryophyta</taxon>
        <taxon>Tracheophyta</taxon>
        <taxon>Spermatophyta</taxon>
        <taxon>Magnoliopsida</taxon>
        <taxon>Ranunculales</taxon>
        <taxon>Papaveraceae</taxon>
        <taxon>Papaveroideae</taxon>
        <taxon>Papaver</taxon>
    </lineage>
</organism>
<gene>
    <name evidence="3" type="ORF">C5167_038463</name>
</gene>
<dbReference type="Proteomes" id="UP000316621">
    <property type="component" value="Chromosome 1"/>
</dbReference>
<dbReference type="NCBIfam" id="TIGR00756">
    <property type="entry name" value="PPR"/>
    <property type="match status" value="1"/>
</dbReference>
<dbReference type="PANTHER" id="PTHR47913:SF1">
    <property type="entry name" value="OS01G0167750 PROTEIN"/>
    <property type="match status" value="1"/>
</dbReference>
<keyword evidence="1" id="KW-0677">Repeat</keyword>
<name>A0A4Y7I993_PAPSO</name>
<reference evidence="3 4" key="1">
    <citation type="journal article" date="2018" name="Science">
        <title>The opium poppy genome and morphinan production.</title>
        <authorList>
            <person name="Guo L."/>
            <person name="Winzer T."/>
            <person name="Yang X."/>
            <person name="Li Y."/>
            <person name="Ning Z."/>
            <person name="He Z."/>
            <person name="Teodor R."/>
            <person name="Lu Y."/>
            <person name="Bowser T.A."/>
            <person name="Graham I.A."/>
            <person name="Ye K."/>
        </authorList>
    </citation>
    <scope>NUCLEOTIDE SEQUENCE [LARGE SCALE GENOMIC DNA]</scope>
    <source>
        <strain evidence="4">cv. HN1</strain>
        <tissue evidence="3">Leaves</tissue>
    </source>
</reference>
<dbReference type="Gramene" id="RZC45507">
    <property type="protein sequence ID" value="RZC45507"/>
    <property type="gene ID" value="C5167_038463"/>
</dbReference>
<dbReference type="Gene3D" id="1.25.40.10">
    <property type="entry name" value="Tetratricopeptide repeat domain"/>
    <property type="match status" value="1"/>
</dbReference>
<accession>A0A4Y7I993</accession>
<dbReference type="STRING" id="3469.A0A4Y7I993"/>
<protein>
    <recommendedName>
        <fullName evidence="5">Pentacotripeptide-repeat region of PRORP domain-containing protein</fullName>
    </recommendedName>
</protein>
<evidence type="ECO:0008006" key="5">
    <source>
        <dbReference type="Google" id="ProtNLM"/>
    </source>
</evidence>
<dbReference type="OMA" id="VIRAYCN"/>
<dbReference type="InterPro" id="IPR002885">
    <property type="entry name" value="PPR_rpt"/>
</dbReference>
<dbReference type="InterPro" id="IPR044175">
    <property type="entry name" value="At5g66631-like"/>
</dbReference>
<evidence type="ECO:0000313" key="3">
    <source>
        <dbReference type="EMBL" id="RZC45507.1"/>
    </source>
</evidence>
<keyword evidence="4" id="KW-1185">Reference proteome</keyword>
<evidence type="ECO:0000313" key="4">
    <source>
        <dbReference type="Proteomes" id="UP000316621"/>
    </source>
</evidence>
<proteinExistence type="predicted"/>
<evidence type="ECO:0000256" key="1">
    <source>
        <dbReference type="ARBA" id="ARBA00022737"/>
    </source>
</evidence>
<feature type="repeat" description="PPR" evidence="2">
    <location>
        <begin position="1"/>
        <end position="32"/>
    </location>
</feature>
<sequence>MFRIVIRAYCNNGAATSALRVFEDMMSMNLIPDVATKGLLVKSLWKEGKRREAAIVQEKKEKTNDIHQLEGHVWTVSAADLTRLYDIYSSAFTINGNQTSRRTCEAPVTIMD</sequence>
<dbReference type="InterPro" id="IPR011990">
    <property type="entry name" value="TPR-like_helical_dom_sf"/>
</dbReference>